<evidence type="ECO:0000256" key="7">
    <source>
        <dbReference type="ARBA" id="ARBA00022771"/>
    </source>
</evidence>
<dbReference type="GO" id="GO:0051028">
    <property type="term" value="P:mRNA transport"/>
    <property type="evidence" value="ECO:0007669"/>
    <property type="project" value="UniProtKB-KW"/>
</dbReference>
<feature type="compositionally biased region" description="Polar residues" evidence="21">
    <location>
        <begin position="461"/>
        <end position="473"/>
    </location>
</feature>
<feature type="domain" description="RanBP2-type" evidence="22">
    <location>
        <begin position="129"/>
        <end position="158"/>
    </location>
</feature>
<feature type="domain" description="RanBP2-type" evidence="22">
    <location>
        <begin position="64"/>
        <end position="93"/>
    </location>
</feature>
<evidence type="ECO:0000256" key="5">
    <source>
        <dbReference type="ARBA" id="ARBA00022723"/>
    </source>
</evidence>
<evidence type="ECO:0000256" key="11">
    <source>
        <dbReference type="ARBA" id="ARBA00023010"/>
    </source>
</evidence>
<evidence type="ECO:0000256" key="8">
    <source>
        <dbReference type="ARBA" id="ARBA00022816"/>
    </source>
</evidence>
<gene>
    <name evidence="23" type="ORF">GDO81_011810</name>
</gene>
<feature type="compositionally biased region" description="Low complexity" evidence="21">
    <location>
        <begin position="446"/>
        <end position="455"/>
    </location>
</feature>
<comment type="subcellular location">
    <subcellularLocation>
        <location evidence="2">Nucleus membrane</location>
    </subcellularLocation>
    <subcellularLocation>
        <location evidence="3">Nucleus</location>
        <location evidence="3">Nuclear pore complex</location>
    </subcellularLocation>
</comment>
<keyword evidence="7 20" id="KW-0863">Zinc-finger</keyword>
<accession>A0AAV7BH76</accession>
<evidence type="ECO:0000256" key="1">
    <source>
        <dbReference type="ARBA" id="ARBA00001947"/>
    </source>
</evidence>
<keyword evidence="11" id="KW-0811">Translocation</keyword>
<dbReference type="GO" id="GO:0031965">
    <property type="term" value="C:nuclear membrane"/>
    <property type="evidence" value="ECO:0007669"/>
    <property type="project" value="UniProtKB-SubCell"/>
</dbReference>
<comment type="caution">
    <text evidence="23">The sequence shown here is derived from an EMBL/GenBank/DDBJ whole genome shotgun (WGS) entry which is preliminary data.</text>
</comment>
<dbReference type="GO" id="GO:0008270">
    <property type="term" value="F:zinc ion binding"/>
    <property type="evidence" value="ECO:0007669"/>
    <property type="project" value="UniProtKB-KW"/>
</dbReference>
<dbReference type="PANTHER" id="PTHR23193">
    <property type="entry name" value="NUCLEAR PORE COMPLEX PROTEIN NUP"/>
    <property type="match status" value="1"/>
</dbReference>
<dbReference type="InterPro" id="IPR026054">
    <property type="entry name" value="Nucleoporin"/>
</dbReference>
<comment type="cofactor">
    <cofactor evidence="1">
        <name>Zn(2+)</name>
        <dbReference type="ChEBI" id="CHEBI:29105"/>
    </cofactor>
</comment>
<evidence type="ECO:0000256" key="3">
    <source>
        <dbReference type="ARBA" id="ARBA00004567"/>
    </source>
</evidence>
<evidence type="ECO:0000256" key="16">
    <source>
        <dbReference type="ARBA" id="ARBA00060842"/>
    </source>
</evidence>
<dbReference type="PROSITE" id="PS01358">
    <property type="entry name" value="ZF_RANBP2_1"/>
    <property type="match status" value="4"/>
</dbReference>
<keyword evidence="10" id="KW-0653">Protein transport</keyword>
<dbReference type="GO" id="GO:0005643">
    <property type="term" value="C:nuclear pore"/>
    <property type="evidence" value="ECO:0007669"/>
    <property type="project" value="UniProtKB-SubCell"/>
</dbReference>
<dbReference type="FunFam" id="4.10.1060.10:FF:000001">
    <property type="entry name" value="Nuclear pore complex protein Nup153"/>
    <property type="match status" value="3"/>
</dbReference>
<comment type="similarity">
    <text evidence="16">Belongs to the NUP153 family.</text>
</comment>
<keyword evidence="6" id="KW-0677">Repeat</keyword>
<feature type="domain" description="RanBP2-type" evidence="22">
    <location>
        <begin position="198"/>
        <end position="227"/>
    </location>
</feature>
<keyword evidence="24" id="KW-1185">Reference proteome</keyword>
<keyword evidence="12" id="KW-0238">DNA-binding</keyword>
<evidence type="ECO:0000256" key="6">
    <source>
        <dbReference type="ARBA" id="ARBA00022737"/>
    </source>
</evidence>
<evidence type="ECO:0000256" key="10">
    <source>
        <dbReference type="ARBA" id="ARBA00022927"/>
    </source>
</evidence>
<evidence type="ECO:0000256" key="20">
    <source>
        <dbReference type="PROSITE-ProRule" id="PRU00322"/>
    </source>
</evidence>
<dbReference type="GO" id="GO:0006606">
    <property type="term" value="P:protein import into nucleus"/>
    <property type="evidence" value="ECO:0007669"/>
    <property type="project" value="TreeGrafter"/>
</dbReference>
<feature type="region of interest" description="Disordered" evidence="21">
    <location>
        <begin position="37"/>
        <end position="56"/>
    </location>
</feature>
<feature type="region of interest" description="Disordered" evidence="21">
    <location>
        <begin position="377"/>
        <end position="396"/>
    </location>
</feature>
<evidence type="ECO:0000256" key="12">
    <source>
        <dbReference type="ARBA" id="ARBA00023125"/>
    </source>
</evidence>
<evidence type="ECO:0000256" key="13">
    <source>
        <dbReference type="ARBA" id="ARBA00023132"/>
    </source>
</evidence>
<evidence type="ECO:0000256" key="14">
    <source>
        <dbReference type="ARBA" id="ARBA00023136"/>
    </source>
</evidence>
<dbReference type="GO" id="GO:0008139">
    <property type="term" value="F:nuclear localization sequence binding"/>
    <property type="evidence" value="ECO:0007669"/>
    <property type="project" value="TreeGrafter"/>
</dbReference>
<dbReference type="GO" id="GO:0006405">
    <property type="term" value="P:RNA export from nucleus"/>
    <property type="evidence" value="ECO:0007669"/>
    <property type="project" value="TreeGrafter"/>
</dbReference>
<dbReference type="Proteomes" id="UP000824782">
    <property type="component" value="Unassembled WGS sequence"/>
</dbReference>
<evidence type="ECO:0000256" key="15">
    <source>
        <dbReference type="ARBA" id="ARBA00023242"/>
    </source>
</evidence>
<feature type="compositionally biased region" description="Polar residues" evidence="21">
    <location>
        <begin position="517"/>
        <end position="527"/>
    </location>
</feature>
<evidence type="ECO:0000256" key="21">
    <source>
        <dbReference type="SAM" id="MobiDB-lite"/>
    </source>
</evidence>
<dbReference type="Gene3D" id="4.10.1060.10">
    <property type="entry name" value="Zinc finger, RanBP2-type"/>
    <property type="match status" value="4"/>
</dbReference>
<feature type="region of interest" description="Disordered" evidence="21">
    <location>
        <begin position="432"/>
        <end position="544"/>
    </location>
</feature>
<reference evidence="23" key="1">
    <citation type="thesis" date="2020" institute="ProQuest LLC" country="789 East Eisenhower Parkway, Ann Arbor, MI, USA">
        <title>Comparative Genomics and Chromosome Evolution.</title>
        <authorList>
            <person name="Mudd A.B."/>
        </authorList>
    </citation>
    <scope>NUCLEOTIDE SEQUENCE</scope>
    <source>
        <strain evidence="23">237g6f4</strain>
        <tissue evidence="23">Blood</tissue>
    </source>
</reference>
<evidence type="ECO:0000256" key="18">
    <source>
        <dbReference type="ARBA" id="ARBA00078197"/>
    </source>
</evidence>
<evidence type="ECO:0000313" key="24">
    <source>
        <dbReference type="Proteomes" id="UP000824782"/>
    </source>
</evidence>
<dbReference type="SMART" id="SM00547">
    <property type="entry name" value="ZnF_RBZ"/>
    <property type="match status" value="4"/>
</dbReference>
<dbReference type="GO" id="GO:0017056">
    <property type="term" value="F:structural constituent of nuclear pore"/>
    <property type="evidence" value="ECO:0007669"/>
    <property type="project" value="TreeGrafter"/>
</dbReference>
<evidence type="ECO:0000259" key="22">
    <source>
        <dbReference type="PROSITE" id="PS50199"/>
    </source>
</evidence>
<evidence type="ECO:0000256" key="19">
    <source>
        <dbReference type="ARBA" id="ARBA00079437"/>
    </source>
</evidence>
<proteinExistence type="inferred from homology"/>
<keyword evidence="14" id="KW-0472">Membrane</keyword>
<evidence type="ECO:0000256" key="17">
    <source>
        <dbReference type="ARBA" id="ARBA00068609"/>
    </source>
</evidence>
<evidence type="ECO:0000313" key="23">
    <source>
        <dbReference type="EMBL" id="KAG8571869.1"/>
    </source>
</evidence>
<dbReference type="Pfam" id="PF00641">
    <property type="entry name" value="Zn_ribbon_RanBP"/>
    <property type="match status" value="4"/>
</dbReference>
<dbReference type="AlphaFoldDB" id="A0AAV7BH76"/>
<evidence type="ECO:0000256" key="2">
    <source>
        <dbReference type="ARBA" id="ARBA00004126"/>
    </source>
</evidence>
<dbReference type="PANTHER" id="PTHR23193:SF23">
    <property type="entry name" value="NUCLEAR PORE COMPLEX PROTEIN NUP153"/>
    <property type="match status" value="1"/>
</dbReference>
<evidence type="ECO:0000256" key="4">
    <source>
        <dbReference type="ARBA" id="ARBA00022448"/>
    </source>
</evidence>
<keyword evidence="9" id="KW-0862">Zinc</keyword>
<keyword evidence="5" id="KW-0479">Metal-binding</keyword>
<keyword evidence="15" id="KW-0539">Nucleus</keyword>
<name>A0AAV7BH76_ENGPU</name>
<dbReference type="GO" id="GO:0003677">
    <property type="term" value="F:DNA binding"/>
    <property type="evidence" value="ECO:0007669"/>
    <property type="project" value="UniProtKB-KW"/>
</dbReference>
<dbReference type="PROSITE" id="PS50199">
    <property type="entry name" value="ZF_RANBP2_2"/>
    <property type="match status" value="4"/>
</dbReference>
<sequence>MANLLEIECPNYNIDPLIYREVPTQKCFSASSSQQTASTFTPTKSTSSPLSKPSTAFSESSKQALGIWYCSKCLADNKASDSKCASCSTPKELPTGDLKATVTSTPVPLAKDTSTLTSMQGFGEQFKKAPGTWDCDTCLVQNKPETTKCIACETPRPGAAAKAALLLFPTSKSDNPTVPSDSSLTSASLKFEALARKPIGSWECDVCLVQNKAEDGKCIACTSPKPGTSTPVNSLSLPSSAPTTQNQLGLLDQFKKATGTWDCDVCLVNNKAEAVSCVACQSAKPGSKAELPGFGTSSASSTSTLPTIKFGLQSTSNSGELKSIASMDSLKSSSGGFSFPKFSGEIKFGINSSSPSKSTGEKGTGFKFGSSMDEKKDTGFKFGTSTDEKKDSGFKFGTSAEEKKDSSFTFSTLGSTNSSTSSLFSFGKPAEDTTAKPLSGDNLFGSAPSSSTSAPKPEISEVSSSNEKSNLTVSFGFKEAEEKNETPVASGFSFGKTEQKEGTSPFVFGKKDEKSETNTPAKSSFGSKNEGEQPKPFLFGNQEAAKSDAPASVAFSFGVPNTAEKKDADQAAKPVFSFGLPAAATGKC</sequence>
<protein>
    <recommendedName>
        <fullName evidence="17">Nuclear pore complex protein Nup153</fullName>
    </recommendedName>
    <alternativeName>
        <fullName evidence="19">153 kDa nucleoporin</fullName>
    </alternativeName>
    <alternativeName>
        <fullName evidence="18">Nucleoporin Nup153</fullName>
    </alternativeName>
</protein>
<evidence type="ECO:0000256" key="9">
    <source>
        <dbReference type="ARBA" id="ARBA00022833"/>
    </source>
</evidence>
<organism evidence="23 24">
    <name type="scientific">Engystomops pustulosus</name>
    <name type="common">Tungara frog</name>
    <name type="synonym">Physalaemus pustulosus</name>
    <dbReference type="NCBI Taxonomy" id="76066"/>
    <lineage>
        <taxon>Eukaryota</taxon>
        <taxon>Metazoa</taxon>
        <taxon>Chordata</taxon>
        <taxon>Craniata</taxon>
        <taxon>Vertebrata</taxon>
        <taxon>Euteleostomi</taxon>
        <taxon>Amphibia</taxon>
        <taxon>Batrachia</taxon>
        <taxon>Anura</taxon>
        <taxon>Neobatrachia</taxon>
        <taxon>Hyloidea</taxon>
        <taxon>Leptodactylidae</taxon>
        <taxon>Leiuperinae</taxon>
        <taxon>Engystomops</taxon>
    </lineage>
</organism>
<keyword evidence="8" id="KW-0509">mRNA transport</keyword>
<keyword evidence="13" id="KW-0906">Nuclear pore complex</keyword>
<dbReference type="EMBL" id="WNYA01000005">
    <property type="protein sequence ID" value="KAG8571869.1"/>
    <property type="molecule type" value="Genomic_DNA"/>
</dbReference>
<dbReference type="InterPro" id="IPR036443">
    <property type="entry name" value="Znf_RanBP2_sf"/>
</dbReference>
<feature type="domain" description="RanBP2-type" evidence="22">
    <location>
        <begin position="257"/>
        <end position="286"/>
    </location>
</feature>
<dbReference type="InterPro" id="IPR001876">
    <property type="entry name" value="Znf_RanBP2"/>
</dbReference>
<keyword evidence="4" id="KW-0813">Transport</keyword>
<dbReference type="SUPFAM" id="SSF90209">
    <property type="entry name" value="Ran binding protein zinc finger-like"/>
    <property type="match status" value="4"/>
</dbReference>